<keyword evidence="3 15" id="KW-0808">Transferase</keyword>
<comment type="caution">
    <text evidence="18">The sequence shown here is derived from an EMBL/GenBank/DDBJ whole genome shotgun (WGS) entry which is preliminary data.</text>
</comment>
<reference evidence="19" key="1">
    <citation type="submission" date="2023-01" db="EMBL/GenBank/DDBJ databases">
        <title>Key to firefly adult light organ development and bioluminescence: homeobox transcription factors regulate luciferase expression and transportation to peroxisome.</title>
        <authorList>
            <person name="Fu X."/>
        </authorList>
    </citation>
    <scope>NUCLEOTIDE SEQUENCE [LARGE SCALE GENOMIC DNA]</scope>
</reference>
<dbReference type="InterPro" id="IPR048254">
    <property type="entry name" value="CDP_ALCOHOL_P_TRANSF_CS"/>
</dbReference>
<name>A0AAN7PMX8_9COLE</name>
<dbReference type="Proteomes" id="UP001353858">
    <property type="component" value="Unassembled WGS sequence"/>
</dbReference>
<keyword evidence="19" id="KW-1185">Reference proteome</keyword>
<dbReference type="FunFam" id="1.20.120.1760:FF:000002">
    <property type="entry name" value="Choline/ethanolamine phosphotransferase 1"/>
    <property type="match status" value="1"/>
</dbReference>
<feature type="transmembrane region" description="Helical" evidence="17">
    <location>
        <begin position="47"/>
        <end position="73"/>
    </location>
</feature>
<dbReference type="EC" id="2.7.8.2" evidence="13"/>
<keyword evidence="7" id="KW-0594">Phospholipid biosynthesis</keyword>
<comment type="catalytic activity">
    <reaction evidence="9">
        <text>1-hexadecanoyl-2-(4Z,7Z,10Z,13Z,16Z,19Z-docosahexaenoyl)-sn-glycerol + CDP-choline = 1-hexadecanoyl-2-(4Z,7Z,10Z,13Z,16Z,19Z-docosahexaenoyl)-sn-glycero-3-phosphocholine + CMP + H(+)</text>
        <dbReference type="Rhea" id="RHEA:54332"/>
        <dbReference type="ChEBI" id="CHEBI:15378"/>
        <dbReference type="ChEBI" id="CHEBI:58779"/>
        <dbReference type="ChEBI" id="CHEBI:60377"/>
        <dbReference type="ChEBI" id="CHEBI:74963"/>
        <dbReference type="ChEBI" id="CHEBI:82949"/>
    </reaction>
    <physiologicalReaction direction="left-to-right" evidence="9">
        <dbReference type="Rhea" id="RHEA:54333"/>
    </physiologicalReaction>
</comment>
<comment type="catalytic activity">
    <reaction evidence="14">
        <text>CDP-choline + a 1,2-diacyl-sn-glycerol = a 1,2-diacyl-sn-glycero-3-phosphocholine + CMP + H(+)</text>
        <dbReference type="Rhea" id="RHEA:32939"/>
        <dbReference type="ChEBI" id="CHEBI:15378"/>
        <dbReference type="ChEBI" id="CHEBI:17815"/>
        <dbReference type="ChEBI" id="CHEBI:57643"/>
        <dbReference type="ChEBI" id="CHEBI:58779"/>
        <dbReference type="ChEBI" id="CHEBI:60377"/>
        <dbReference type="EC" id="2.7.8.2"/>
    </reaction>
    <physiologicalReaction direction="left-to-right" evidence="14">
        <dbReference type="Rhea" id="RHEA:32940"/>
    </physiologicalReaction>
</comment>
<evidence type="ECO:0000256" key="9">
    <source>
        <dbReference type="ARBA" id="ARBA00036100"/>
    </source>
</evidence>
<feature type="transmembrane region" description="Helical" evidence="17">
    <location>
        <begin position="282"/>
        <end position="302"/>
    </location>
</feature>
<evidence type="ECO:0000256" key="15">
    <source>
        <dbReference type="RuleBase" id="RU003750"/>
    </source>
</evidence>
<feature type="transmembrane region" description="Helical" evidence="17">
    <location>
        <begin position="210"/>
        <end position="232"/>
    </location>
</feature>
<keyword evidence="7" id="KW-0444">Lipid biosynthesis</keyword>
<evidence type="ECO:0000256" key="16">
    <source>
        <dbReference type="SAM" id="MobiDB-lite"/>
    </source>
</evidence>
<evidence type="ECO:0000256" key="3">
    <source>
        <dbReference type="ARBA" id="ARBA00022679"/>
    </source>
</evidence>
<evidence type="ECO:0000256" key="13">
    <source>
        <dbReference type="ARBA" id="ARBA00038987"/>
    </source>
</evidence>
<feature type="transmembrane region" description="Helical" evidence="17">
    <location>
        <begin position="332"/>
        <end position="351"/>
    </location>
</feature>
<evidence type="ECO:0000256" key="8">
    <source>
        <dbReference type="ARBA" id="ARBA00023264"/>
    </source>
</evidence>
<proteinExistence type="inferred from homology"/>
<feature type="transmembrane region" description="Helical" evidence="17">
    <location>
        <begin position="185"/>
        <end position="203"/>
    </location>
</feature>
<dbReference type="InterPro" id="IPR000462">
    <property type="entry name" value="CDP-OH_P_trans"/>
</dbReference>
<dbReference type="GO" id="GO:0006646">
    <property type="term" value="P:phosphatidylethanolamine biosynthetic process"/>
    <property type="evidence" value="ECO:0007669"/>
    <property type="project" value="TreeGrafter"/>
</dbReference>
<feature type="transmembrane region" description="Helical" evidence="17">
    <location>
        <begin position="146"/>
        <end position="165"/>
    </location>
</feature>
<comment type="pathway">
    <text evidence="12">Phospholipid metabolism; phosphatidylcholine biosynthesis; phosphatidylcholine from phosphocholine: step 2/2.</text>
</comment>
<dbReference type="GO" id="GO:0005789">
    <property type="term" value="C:endoplasmic reticulum membrane"/>
    <property type="evidence" value="ECO:0007669"/>
    <property type="project" value="TreeGrafter"/>
</dbReference>
<evidence type="ECO:0000256" key="10">
    <source>
        <dbReference type="ARBA" id="ARBA00036651"/>
    </source>
</evidence>
<comment type="catalytic activity">
    <reaction evidence="11">
        <text>1-hexadecanoyl-2-(9Z-octadecenoyl)-sn-glycerol + CDP-choline = 1-hexadecanoyl-2-(9Z-octadecenoyl)-sn-glycero-3-phosphocholine + CMP + H(+)</text>
        <dbReference type="Rhea" id="RHEA:54244"/>
        <dbReference type="ChEBI" id="CHEBI:15378"/>
        <dbReference type="ChEBI" id="CHEBI:58779"/>
        <dbReference type="ChEBI" id="CHEBI:60377"/>
        <dbReference type="ChEBI" id="CHEBI:73001"/>
        <dbReference type="ChEBI" id="CHEBI:75466"/>
    </reaction>
    <physiologicalReaction direction="left-to-right" evidence="11">
        <dbReference type="Rhea" id="RHEA:54245"/>
    </physiologicalReaction>
</comment>
<keyword evidence="5 17" id="KW-1133">Transmembrane helix</keyword>
<evidence type="ECO:0000256" key="14">
    <source>
        <dbReference type="ARBA" id="ARBA00048570"/>
    </source>
</evidence>
<dbReference type="GO" id="GO:0005794">
    <property type="term" value="C:Golgi apparatus"/>
    <property type="evidence" value="ECO:0007669"/>
    <property type="project" value="TreeGrafter"/>
</dbReference>
<evidence type="ECO:0000256" key="17">
    <source>
        <dbReference type="SAM" id="Phobius"/>
    </source>
</evidence>
<dbReference type="InterPro" id="IPR043130">
    <property type="entry name" value="CDP-OH_PTrfase_TM_dom"/>
</dbReference>
<feature type="transmembrane region" description="Helical" evidence="17">
    <location>
        <begin position="252"/>
        <end position="270"/>
    </location>
</feature>
<feature type="compositionally biased region" description="Polar residues" evidence="16">
    <location>
        <begin position="383"/>
        <end position="393"/>
    </location>
</feature>
<dbReference type="EMBL" id="JARPUR010000001">
    <property type="protein sequence ID" value="KAK4886601.1"/>
    <property type="molecule type" value="Genomic_DNA"/>
</dbReference>
<evidence type="ECO:0000313" key="19">
    <source>
        <dbReference type="Proteomes" id="UP001353858"/>
    </source>
</evidence>
<comment type="catalytic activity">
    <reaction evidence="10">
        <text>1,2-dioctanoyl-sn-glycerol + CDP-choline = 1,2-dioctanoyl-sn-glycero-3-phosphocholine + CMP + H(+)</text>
        <dbReference type="Rhea" id="RHEA:54232"/>
        <dbReference type="ChEBI" id="CHEBI:15378"/>
        <dbReference type="ChEBI" id="CHEBI:58779"/>
        <dbReference type="ChEBI" id="CHEBI:60377"/>
        <dbReference type="ChEBI" id="CHEBI:76979"/>
        <dbReference type="ChEBI" id="CHEBI:78228"/>
    </reaction>
    <physiologicalReaction direction="left-to-right" evidence="10">
        <dbReference type="Rhea" id="RHEA:54233"/>
    </physiologicalReaction>
</comment>
<dbReference type="GO" id="GO:0004142">
    <property type="term" value="F:diacylglycerol cholinephosphotransferase activity"/>
    <property type="evidence" value="ECO:0007669"/>
    <property type="project" value="UniProtKB-EC"/>
</dbReference>
<organism evidence="18 19">
    <name type="scientific">Aquatica leii</name>
    <dbReference type="NCBI Taxonomy" id="1421715"/>
    <lineage>
        <taxon>Eukaryota</taxon>
        <taxon>Metazoa</taxon>
        <taxon>Ecdysozoa</taxon>
        <taxon>Arthropoda</taxon>
        <taxon>Hexapoda</taxon>
        <taxon>Insecta</taxon>
        <taxon>Pterygota</taxon>
        <taxon>Neoptera</taxon>
        <taxon>Endopterygota</taxon>
        <taxon>Coleoptera</taxon>
        <taxon>Polyphaga</taxon>
        <taxon>Elateriformia</taxon>
        <taxon>Elateroidea</taxon>
        <taxon>Lampyridae</taxon>
        <taxon>Luciolinae</taxon>
        <taxon>Aquatica</taxon>
    </lineage>
</organism>
<sequence>MQLYKQKLLSNAQLKRLSEHKYSCSSVSFFDKCLQPWWTWLVEKLPIWLAPNLITIVGLFINIITTLILVGYAPDAKSEVPRWACFLCALGLFIYQSLDAIDGKQARRTNSANPLGELFDHGCDSISTVFVALSACIAIQLGHYPGWMFFQCFCAMTLFYCAHWQTYVSGTLRFGRIDVTEAQFSIMTIQLVSAIFGPSVWSTKIFSEMFLLWYFIPISTFICGIWSLYNMLAVIFTGGVGKNGSTVAGTSVLSPVIPFSMVLVPAFIIYRKSIENVYEQHPALYILAFGMVAAKVTNRLVVAHMTKSEMEYMDWSLIGPAMLFFNQYFNTFIPEHIVLWLCMVWVTLDLIRYSTQICREICEHLHIELFSISYAGVSQRIPTPTTTVPTEKNGSADLRGNEDSLPLIENSDDD</sequence>
<feature type="transmembrane region" description="Helical" evidence="17">
    <location>
        <begin position="80"/>
        <end position="98"/>
    </location>
</feature>
<protein>
    <recommendedName>
        <fullName evidence="13">diacylglycerol cholinephosphotransferase</fullName>
        <ecNumber evidence="13">2.7.8.2</ecNumber>
    </recommendedName>
</protein>
<keyword evidence="7" id="KW-0443">Lipid metabolism</keyword>
<dbReference type="PANTHER" id="PTHR10414">
    <property type="entry name" value="ETHANOLAMINEPHOSPHOTRANSFERASE"/>
    <property type="match status" value="1"/>
</dbReference>
<evidence type="ECO:0000256" key="1">
    <source>
        <dbReference type="ARBA" id="ARBA00004141"/>
    </source>
</evidence>
<keyword evidence="4 17" id="KW-0812">Transmembrane</keyword>
<dbReference type="AlphaFoldDB" id="A0AAN7PMX8"/>
<dbReference type="InterPro" id="IPR014472">
    <property type="entry name" value="CHOPT"/>
</dbReference>
<evidence type="ECO:0000256" key="2">
    <source>
        <dbReference type="ARBA" id="ARBA00010441"/>
    </source>
</evidence>
<gene>
    <name evidence="18" type="ORF">RN001_002872</name>
</gene>
<evidence type="ECO:0000256" key="6">
    <source>
        <dbReference type="ARBA" id="ARBA00023136"/>
    </source>
</evidence>
<dbReference type="PANTHER" id="PTHR10414:SF37">
    <property type="entry name" value="BB IN A BOXCAR, ISOFORM C"/>
    <property type="match status" value="1"/>
</dbReference>
<evidence type="ECO:0000256" key="12">
    <source>
        <dbReference type="ARBA" id="ARBA00037890"/>
    </source>
</evidence>
<evidence type="ECO:0000256" key="4">
    <source>
        <dbReference type="ARBA" id="ARBA00022692"/>
    </source>
</evidence>
<dbReference type="PIRSF" id="PIRSF015665">
    <property type="entry name" value="CHOPT"/>
    <property type="match status" value="1"/>
</dbReference>
<keyword evidence="8" id="KW-1208">Phospholipid metabolism</keyword>
<dbReference type="PROSITE" id="PS00379">
    <property type="entry name" value="CDP_ALCOHOL_P_TRANSF"/>
    <property type="match status" value="1"/>
</dbReference>
<feature type="region of interest" description="Disordered" evidence="16">
    <location>
        <begin position="383"/>
        <end position="414"/>
    </location>
</feature>
<evidence type="ECO:0000313" key="18">
    <source>
        <dbReference type="EMBL" id="KAK4886601.1"/>
    </source>
</evidence>
<evidence type="ECO:0000256" key="11">
    <source>
        <dbReference type="ARBA" id="ARBA00036890"/>
    </source>
</evidence>
<dbReference type="Gene3D" id="1.20.120.1760">
    <property type="match status" value="1"/>
</dbReference>
<comment type="subcellular location">
    <subcellularLocation>
        <location evidence="1">Membrane</location>
        <topology evidence="1">Multi-pass membrane protein</topology>
    </subcellularLocation>
</comment>
<keyword evidence="6 17" id="KW-0472">Membrane</keyword>
<dbReference type="Pfam" id="PF01066">
    <property type="entry name" value="CDP-OH_P_transf"/>
    <property type="match status" value="1"/>
</dbReference>
<evidence type="ECO:0000256" key="5">
    <source>
        <dbReference type="ARBA" id="ARBA00022989"/>
    </source>
</evidence>
<evidence type="ECO:0000256" key="7">
    <source>
        <dbReference type="ARBA" id="ARBA00023209"/>
    </source>
</evidence>
<dbReference type="GO" id="GO:0004307">
    <property type="term" value="F:ethanolaminephosphotransferase activity"/>
    <property type="evidence" value="ECO:0007669"/>
    <property type="project" value="TreeGrafter"/>
</dbReference>
<comment type="similarity">
    <text evidence="2 15">Belongs to the CDP-alcohol phosphatidyltransferase class-I family.</text>
</comment>
<accession>A0AAN7PMX8</accession>